<comment type="subunit">
    <text evidence="4">Homodimer. Interacts with CIPK.</text>
</comment>
<dbReference type="EMBL" id="BT083635">
    <property type="protein sequence ID" value="ACR33988.1"/>
    <property type="molecule type" value="mRNA"/>
</dbReference>
<dbReference type="GO" id="GO:0016020">
    <property type="term" value="C:membrane"/>
    <property type="evidence" value="ECO:0007669"/>
    <property type="project" value="UniProtKB-SubCell"/>
</dbReference>
<feature type="domain" description="EF-hand" evidence="5">
    <location>
        <begin position="1"/>
        <end position="22"/>
    </location>
</feature>
<dbReference type="InterPro" id="IPR018247">
    <property type="entry name" value="EF_Hand_1_Ca_BS"/>
</dbReference>
<keyword evidence="1 4" id="KW-0677">Repeat</keyword>
<evidence type="ECO:0000259" key="5">
    <source>
        <dbReference type="PROSITE" id="PS50222"/>
    </source>
</evidence>
<dbReference type="SUPFAM" id="SSF47473">
    <property type="entry name" value="EF-hand"/>
    <property type="match status" value="1"/>
</dbReference>
<feature type="domain" description="EF-hand" evidence="5">
    <location>
        <begin position="31"/>
        <end position="66"/>
    </location>
</feature>
<keyword evidence="4" id="KW-0472">Membrane</keyword>
<dbReference type="GO" id="GO:0019900">
    <property type="term" value="F:kinase binding"/>
    <property type="evidence" value="ECO:0007669"/>
    <property type="project" value="UniProtKB-UniRule"/>
</dbReference>
<dbReference type="PROSITE" id="PS50222">
    <property type="entry name" value="EF_HAND_2"/>
    <property type="match status" value="2"/>
</dbReference>
<comment type="function">
    <text evidence="4">Acts as a calcium sensor. CBL proteins interact with CIPK serine-threonine protein kinases. Binding of a CBL protein to the regulatory NAF domain of a CIPK protein lead to the activation of the kinase in a calcium-dependent manner.</text>
</comment>
<reference evidence="6" key="1">
    <citation type="journal article" date="2009" name="PLoS Genet.">
        <title>Sequencing, mapping, and analysis of 27,455 maize full-length cDNAs.</title>
        <authorList>
            <person name="Soderlund C."/>
            <person name="Descour A."/>
            <person name="Kudrna D."/>
            <person name="Bomhoff M."/>
            <person name="Boyd L."/>
            <person name="Currie J."/>
            <person name="Angelova A."/>
            <person name="Collura K."/>
            <person name="Wissotski M."/>
            <person name="Ashley E."/>
            <person name="Morrow D."/>
            <person name="Fernandes J."/>
            <person name="Walbot V."/>
            <person name="Yu Y."/>
        </authorList>
    </citation>
    <scope>NUCLEOTIDE SEQUENCE</scope>
    <source>
        <strain evidence="6">B73</strain>
    </source>
</reference>
<dbReference type="InterPro" id="IPR002048">
    <property type="entry name" value="EF_hand_dom"/>
</dbReference>
<dbReference type="Pfam" id="PF13202">
    <property type="entry name" value="EF-hand_5"/>
    <property type="match status" value="1"/>
</dbReference>
<evidence type="ECO:0000256" key="3">
    <source>
        <dbReference type="ARBA" id="ARBA00023774"/>
    </source>
</evidence>
<dbReference type="PANTHER" id="PTHR23056:SF44">
    <property type="entry name" value="CALCINEURIN B-LIKE PROTEIN 1"/>
    <property type="match status" value="1"/>
</dbReference>
<dbReference type="GO" id="GO:0019722">
    <property type="term" value="P:calcium-mediated signaling"/>
    <property type="evidence" value="ECO:0007669"/>
    <property type="project" value="UniProtKB-UniRule"/>
</dbReference>
<dbReference type="Gene3D" id="1.10.238.10">
    <property type="entry name" value="EF-hand"/>
    <property type="match status" value="1"/>
</dbReference>
<accession>C4IYI8</accession>
<evidence type="ECO:0000256" key="4">
    <source>
        <dbReference type="RuleBase" id="RU369080"/>
    </source>
</evidence>
<evidence type="ECO:0000313" key="6">
    <source>
        <dbReference type="EMBL" id="ACR33988.1"/>
    </source>
</evidence>
<dbReference type="InterPro" id="IPR045198">
    <property type="entry name" value="CNBL1-10"/>
</dbReference>
<dbReference type="GO" id="GO:0005509">
    <property type="term" value="F:calcium ion binding"/>
    <property type="evidence" value="ECO:0007669"/>
    <property type="project" value="UniProtKB-UniRule"/>
</dbReference>
<sequence>MDSTGFIERKEVKQMLIALLGESEMRLSDDIIETILDKTFSDADANQDGKIDRTEWENFVTRNPSLMKIMTLPYLKDITTTFPSFVFNSEVDDLVT</sequence>
<comment type="subcellular location">
    <subcellularLocation>
        <location evidence="4">Membrane</location>
    </subcellularLocation>
</comment>
<keyword evidence="2 4" id="KW-0106">Calcium</keyword>
<dbReference type="InterPro" id="IPR011992">
    <property type="entry name" value="EF-hand-dom_pair"/>
</dbReference>
<proteinExistence type="evidence at transcript level"/>
<evidence type="ECO:0000256" key="2">
    <source>
        <dbReference type="ARBA" id="ARBA00022837"/>
    </source>
</evidence>
<dbReference type="ExpressionAtlas" id="C4IYI8">
    <property type="expression patterns" value="baseline and differential"/>
</dbReference>
<organism evidence="6">
    <name type="scientific">Zea mays</name>
    <name type="common">Maize</name>
    <dbReference type="NCBI Taxonomy" id="4577"/>
    <lineage>
        <taxon>Eukaryota</taxon>
        <taxon>Viridiplantae</taxon>
        <taxon>Streptophyta</taxon>
        <taxon>Embryophyta</taxon>
        <taxon>Tracheophyta</taxon>
        <taxon>Spermatophyta</taxon>
        <taxon>Magnoliopsida</taxon>
        <taxon>Liliopsida</taxon>
        <taxon>Poales</taxon>
        <taxon>Poaceae</taxon>
        <taxon>PACMAD clade</taxon>
        <taxon>Panicoideae</taxon>
        <taxon>Andropogonodae</taxon>
        <taxon>Andropogoneae</taxon>
        <taxon>Tripsacinae</taxon>
        <taxon>Zea</taxon>
    </lineage>
</organism>
<protein>
    <recommendedName>
        <fullName evidence="4">Calcineurin B-like protein</fullName>
    </recommendedName>
</protein>
<name>C4IYI8_MAIZE</name>
<dbReference type="PANTHER" id="PTHR23056">
    <property type="entry name" value="CALCINEURIN B"/>
    <property type="match status" value="1"/>
</dbReference>
<dbReference type="PROSITE" id="PS00018">
    <property type="entry name" value="EF_HAND_1"/>
    <property type="match status" value="1"/>
</dbReference>
<evidence type="ECO:0000256" key="1">
    <source>
        <dbReference type="ARBA" id="ARBA00022737"/>
    </source>
</evidence>
<dbReference type="AlphaFoldDB" id="C4IYI8"/>
<keyword evidence="4" id="KW-0479">Metal-binding</keyword>
<comment type="similarity">
    <text evidence="3 4">Belongs to the calcineurin regulatory subunit family.</text>
</comment>